<gene>
    <name evidence="8" type="primary">deoC</name>
    <name evidence="8" type="ORF">CWC19_16740</name>
</gene>
<dbReference type="EC" id="4.1.2.4" evidence="3 7"/>
<proteinExistence type="inferred from homology"/>
<evidence type="ECO:0000256" key="5">
    <source>
        <dbReference type="ARBA" id="ARBA00023270"/>
    </source>
</evidence>
<dbReference type="GO" id="GO:0004139">
    <property type="term" value="F:deoxyribose-phosphate aldolase activity"/>
    <property type="evidence" value="ECO:0007669"/>
    <property type="project" value="UniProtKB-UniRule"/>
</dbReference>
<keyword evidence="5" id="KW-0704">Schiff base</keyword>
<dbReference type="GO" id="GO:0016052">
    <property type="term" value="P:carbohydrate catabolic process"/>
    <property type="evidence" value="ECO:0007669"/>
    <property type="project" value="TreeGrafter"/>
</dbReference>
<comment type="pathway">
    <text evidence="1">Carbohydrate degradation; 2-deoxy-D-ribose 1-phosphate degradation; D-glyceraldehyde 3-phosphate and acetaldehyde from 2-deoxy-alpha-D-ribose 1-phosphate: step 2/2.</text>
</comment>
<reference evidence="9" key="2">
    <citation type="submission" date="2019-06" db="EMBL/GenBank/DDBJ databases">
        <title>Co-occurence of chitin degradation, pigmentation and bioactivity in marine Pseudoalteromonas.</title>
        <authorList>
            <person name="Sonnenschein E.C."/>
            <person name="Bech P.K."/>
        </authorList>
    </citation>
    <scope>NUCLEOTIDE SEQUENCE [LARGE SCALE GENOMIC DNA]</scope>
    <source>
        <strain evidence="9">S3790</strain>
    </source>
</reference>
<comment type="similarity">
    <text evidence="2">Belongs to the DeoC/FbaB aldolase family. DeoC type 2 subfamily.</text>
</comment>
<dbReference type="RefSeq" id="WP_138592923.1">
    <property type="nucleotide sequence ID" value="NZ_PNBX01000079.1"/>
</dbReference>
<dbReference type="InterPro" id="IPR002915">
    <property type="entry name" value="DeoC/FbaB/LacD_aldolase"/>
</dbReference>
<dbReference type="EMBL" id="PNBX01000079">
    <property type="protein sequence ID" value="TMO66227.1"/>
    <property type="molecule type" value="Genomic_DNA"/>
</dbReference>
<dbReference type="GO" id="GO:0005737">
    <property type="term" value="C:cytoplasm"/>
    <property type="evidence" value="ECO:0007669"/>
    <property type="project" value="InterPro"/>
</dbReference>
<evidence type="ECO:0000313" key="8">
    <source>
        <dbReference type="EMBL" id="TMO66227.1"/>
    </source>
</evidence>
<accession>A0A5S3V5L3</accession>
<organism evidence="8 9">
    <name type="scientific">Pseudoalteromonas aurantia</name>
    <dbReference type="NCBI Taxonomy" id="43654"/>
    <lineage>
        <taxon>Bacteria</taxon>
        <taxon>Pseudomonadati</taxon>
        <taxon>Pseudomonadota</taxon>
        <taxon>Gammaproteobacteria</taxon>
        <taxon>Alteromonadales</taxon>
        <taxon>Pseudoalteromonadaceae</taxon>
        <taxon>Pseudoalteromonas</taxon>
    </lineage>
</organism>
<sequence length="250" mass="27485">MTEYAMAQQALAVMDLTSLNDDDSTEQITALIKSIDKRYVPPAAICVFPQFIAHSKKKLLDRNLQHVKVATVTNFPEGEQSIESVLRATEHALNEGADEIDLVLPYKQLLAGDPDTPWQYVYSSKALCRNKAVLKVIIESGQLQSPYLIEQATEIAVLAGADFVKTSTGKVPINATLDATKVILETIKKTRKEAGFKAAGGVKTVAVAQQYISLAEEIMGPTWVCSQHFRLGASSLLEDVYRVLHIDRKP</sequence>
<dbReference type="InterPro" id="IPR013785">
    <property type="entry name" value="Aldolase_TIM"/>
</dbReference>
<dbReference type="PANTHER" id="PTHR10889">
    <property type="entry name" value="DEOXYRIBOSE-PHOSPHATE ALDOLASE"/>
    <property type="match status" value="1"/>
</dbReference>
<dbReference type="GO" id="GO:0009264">
    <property type="term" value="P:deoxyribonucleotide catabolic process"/>
    <property type="evidence" value="ECO:0007669"/>
    <property type="project" value="UniProtKB-UniRule"/>
</dbReference>
<dbReference type="AlphaFoldDB" id="A0A5S3V5L3"/>
<dbReference type="InterPro" id="IPR011343">
    <property type="entry name" value="DeoC"/>
</dbReference>
<dbReference type="PIRSF" id="PIRSF001357">
    <property type="entry name" value="DeoC"/>
    <property type="match status" value="1"/>
</dbReference>
<dbReference type="Pfam" id="PF01791">
    <property type="entry name" value="DeoC"/>
    <property type="match status" value="1"/>
</dbReference>
<dbReference type="NCBIfam" id="TIGR00126">
    <property type="entry name" value="deoC"/>
    <property type="match status" value="1"/>
</dbReference>
<dbReference type="OrthoDB" id="6579831at2"/>
<dbReference type="Gene3D" id="3.20.20.70">
    <property type="entry name" value="Aldolase class I"/>
    <property type="match status" value="1"/>
</dbReference>
<dbReference type="SMART" id="SM01133">
    <property type="entry name" value="DeoC"/>
    <property type="match status" value="1"/>
</dbReference>
<evidence type="ECO:0000313" key="9">
    <source>
        <dbReference type="Proteomes" id="UP000307217"/>
    </source>
</evidence>
<reference evidence="8 9" key="1">
    <citation type="submission" date="2018-01" db="EMBL/GenBank/DDBJ databases">
        <authorList>
            <person name="Paulsen S."/>
            <person name="Gram L.K."/>
        </authorList>
    </citation>
    <scope>NUCLEOTIDE SEQUENCE [LARGE SCALE GENOMIC DNA]</scope>
    <source>
        <strain evidence="8 9">S3790</strain>
    </source>
</reference>
<name>A0A5S3V5L3_9GAMM</name>
<evidence type="ECO:0000256" key="4">
    <source>
        <dbReference type="ARBA" id="ARBA00023239"/>
    </source>
</evidence>
<dbReference type="PANTHER" id="PTHR10889:SF3">
    <property type="entry name" value="DEOXYRIBOSE-PHOSPHATE ALDOLASE"/>
    <property type="match status" value="1"/>
</dbReference>
<protein>
    <recommendedName>
        <fullName evidence="3 7">Deoxyribose-phosphate aldolase</fullName>
        <ecNumber evidence="3 7">4.1.2.4</ecNumber>
    </recommendedName>
</protein>
<evidence type="ECO:0000256" key="2">
    <source>
        <dbReference type="ARBA" id="ARBA00009473"/>
    </source>
</evidence>
<evidence type="ECO:0000256" key="1">
    <source>
        <dbReference type="ARBA" id="ARBA00004816"/>
    </source>
</evidence>
<dbReference type="Proteomes" id="UP000307217">
    <property type="component" value="Unassembled WGS sequence"/>
</dbReference>
<comment type="catalytic activity">
    <reaction evidence="6">
        <text>2-deoxy-D-ribose 5-phosphate = D-glyceraldehyde 3-phosphate + acetaldehyde</text>
        <dbReference type="Rhea" id="RHEA:12821"/>
        <dbReference type="ChEBI" id="CHEBI:15343"/>
        <dbReference type="ChEBI" id="CHEBI:59776"/>
        <dbReference type="ChEBI" id="CHEBI:62877"/>
        <dbReference type="EC" id="4.1.2.4"/>
    </reaction>
</comment>
<dbReference type="SUPFAM" id="SSF51569">
    <property type="entry name" value="Aldolase"/>
    <property type="match status" value="1"/>
</dbReference>
<keyword evidence="4" id="KW-0456">Lyase</keyword>
<evidence type="ECO:0000256" key="7">
    <source>
        <dbReference type="NCBIfam" id="TIGR00126"/>
    </source>
</evidence>
<comment type="caution">
    <text evidence="8">The sequence shown here is derived from an EMBL/GenBank/DDBJ whole genome shotgun (WGS) entry which is preliminary data.</text>
</comment>
<evidence type="ECO:0000256" key="3">
    <source>
        <dbReference type="ARBA" id="ARBA00012515"/>
    </source>
</evidence>
<evidence type="ECO:0000256" key="6">
    <source>
        <dbReference type="ARBA" id="ARBA00048791"/>
    </source>
</evidence>